<dbReference type="GO" id="GO:0008939">
    <property type="term" value="F:nicotinate-nucleotide-dimethylbenzimidazole phosphoribosyltransferase activity"/>
    <property type="evidence" value="ECO:0007669"/>
    <property type="project" value="InterPro"/>
</dbReference>
<accession>A0A0F6VYN9</accession>
<dbReference type="Proteomes" id="UP000034883">
    <property type="component" value="Chromosome"/>
</dbReference>
<gene>
    <name evidence="2" type="ORF">DB32_000013</name>
</gene>
<organism evidence="2 3">
    <name type="scientific">Sandaracinus amylolyticus</name>
    <dbReference type="NCBI Taxonomy" id="927083"/>
    <lineage>
        <taxon>Bacteria</taxon>
        <taxon>Pseudomonadati</taxon>
        <taxon>Myxococcota</taxon>
        <taxon>Polyangia</taxon>
        <taxon>Polyangiales</taxon>
        <taxon>Sandaracinaceae</taxon>
        <taxon>Sandaracinus</taxon>
    </lineage>
</organism>
<evidence type="ECO:0000313" key="3">
    <source>
        <dbReference type="Proteomes" id="UP000034883"/>
    </source>
</evidence>
<evidence type="ECO:0000256" key="1">
    <source>
        <dbReference type="SAM" id="MobiDB-lite"/>
    </source>
</evidence>
<dbReference type="STRING" id="927083.DB32_000013"/>
<sequence length="320" mass="34770">MGTMRTFVGAAAVVTAAILVVVAIDAIPSPAVAQRRPRVERARGRRRPSRQRASIDARAQARRTIHAPPPDPLPPAPRVDETPDDAIVARAEETPADVEHDEDDHDEEEDRGVFAISAATHVPISIGASIYVRPPRFPIFARAYVGWMPEPYVTLVDGVLVDARAYDAAFSPHVRAIATGTTMASFSLGVAHQVLDLAAGYTLLHRMPQISRDLVARVMGQDGVAAPGLERRLPESFPAEVMIHMVHVELGARMVAFEHLVVRVGVRWDHAIAANADVSIDAGGEVELERAIDEAEHEVGERLATFTFFPSLVIALGYQF</sequence>
<evidence type="ECO:0000313" key="2">
    <source>
        <dbReference type="EMBL" id="AKF02865.1"/>
    </source>
</evidence>
<feature type="compositionally biased region" description="Pro residues" evidence="1">
    <location>
        <begin position="67"/>
        <end position="77"/>
    </location>
</feature>
<feature type="region of interest" description="Disordered" evidence="1">
    <location>
        <begin position="32"/>
        <end position="81"/>
    </location>
</feature>
<dbReference type="KEGG" id="samy:DB32_000013"/>
<dbReference type="EMBL" id="CP011125">
    <property type="protein sequence ID" value="AKF02865.1"/>
    <property type="molecule type" value="Genomic_DNA"/>
</dbReference>
<dbReference type="AlphaFoldDB" id="A0A0F6VYN9"/>
<reference evidence="2 3" key="1">
    <citation type="submission" date="2015-03" db="EMBL/GenBank/DDBJ databases">
        <title>Genome assembly of Sandaracinus amylolyticus DSM 53668.</title>
        <authorList>
            <person name="Sharma G."/>
            <person name="Subramanian S."/>
        </authorList>
    </citation>
    <scope>NUCLEOTIDE SEQUENCE [LARGE SCALE GENOMIC DNA]</scope>
    <source>
        <strain evidence="2 3">DSM 53668</strain>
    </source>
</reference>
<dbReference type="InterPro" id="IPR036087">
    <property type="entry name" value="Nict_dMeBzImd_PRibTrfase_sf"/>
</dbReference>
<name>A0A0F6VYN9_9BACT</name>
<keyword evidence="3" id="KW-1185">Reference proteome</keyword>
<protein>
    <submittedName>
        <fullName evidence="2">Uncharacterized protein</fullName>
    </submittedName>
</protein>
<dbReference type="SUPFAM" id="SSF52733">
    <property type="entry name" value="Nicotinate mononucleotide:5,6-dimethylbenzimidazole phosphoribosyltransferase (CobT)"/>
    <property type="match status" value="1"/>
</dbReference>
<proteinExistence type="predicted"/>